<name>A0A0V8I7S2_9MICC</name>
<evidence type="ECO:0000256" key="1">
    <source>
        <dbReference type="SAM" id="MobiDB-lite"/>
    </source>
</evidence>
<dbReference type="SUPFAM" id="SSF53474">
    <property type="entry name" value="alpha/beta-Hydrolases"/>
    <property type="match status" value="1"/>
</dbReference>
<evidence type="ECO:0008006" key="4">
    <source>
        <dbReference type="Google" id="ProtNLM"/>
    </source>
</evidence>
<reference evidence="2 3" key="1">
    <citation type="journal article" date="2014" name="Arch. Microbiol.">
        <title>Arthrobacter enclensis sp. nov., isolated from sediment sample.</title>
        <authorList>
            <person name="Dastager S.G."/>
            <person name="Liu Q."/>
            <person name="Tang S.K."/>
            <person name="Krishnamurthi S."/>
            <person name="Lee J.C."/>
            <person name="Li W.J."/>
        </authorList>
    </citation>
    <scope>NUCLEOTIDE SEQUENCE [LARGE SCALE GENOMIC DNA]</scope>
    <source>
        <strain evidence="2 3">NIO-1008</strain>
    </source>
</reference>
<feature type="region of interest" description="Disordered" evidence="1">
    <location>
        <begin position="433"/>
        <end position="456"/>
    </location>
</feature>
<comment type="caution">
    <text evidence="2">The sequence shown here is derived from an EMBL/GenBank/DDBJ whole genome shotgun (WGS) entry which is preliminary data.</text>
</comment>
<sequence length="456" mass="48216">MELTDPSGQEGIRLYGAARDGDLTIRGGIGGIGVQLDELTAGAEKLEALASGLTAVERETGRVLDQLCWVDRQPPWSASGHIAAVRESQWRVQAGRAELQRISSQVRACIRDYQDAEWRANVGRSRGITAMTQIGFSWGTMMATGVPDRRVMENVIAMMQLSAPQVQAVNSSAPFIRDGVMALVAGFIPRPIGIQREETVAVELDASPAGLIARIRETEARGSRFIEVLEVDNGGGEAYVVVLPGTQAEGRKAGGDNPFDEAGILEAMLYNSEDMDEALLAALEQAGAEPGAPVVVAGYSQGGIHAMNFAADARVLQQYDVKYILTAGSPVAGVRTDEDVESLHLEHQADWVPGADGAANPETANRVTVFTDTPPEAGGDKGLGPGHRLTGYEDAARKVAASEDPSLVHSTAALGGVLGAGGIARATRFSLSRAKAPSTTLQPPDPRFHERHLGGR</sequence>
<accession>A0A0V8I7S2</accession>
<keyword evidence="3" id="KW-1185">Reference proteome</keyword>
<dbReference type="Proteomes" id="UP000053199">
    <property type="component" value="Unassembled WGS sequence"/>
</dbReference>
<dbReference type="OrthoDB" id="5095936at2"/>
<proteinExistence type="predicted"/>
<dbReference type="RefSeq" id="WP_058269393.1">
    <property type="nucleotide sequence ID" value="NZ_FMAZ01000008.1"/>
</dbReference>
<evidence type="ECO:0000313" key="2">
    <source>
        <dbReference type="EMBL" id="KSU70838.1"/>
    </source>
</evidence>
<dbReference type="InterPro" id="IPR029058">
    <property type="entry name" value="AB_hydrolase_fold"/>
</dbReference>
<dbReference type="AlphaFoldDB" id="A0A0V8I7S2"/>
<dbReference type="STRING" id="993070.AS031_16750"/>
<protein>
    <recommendedName>
        <fullName evidence="4">PE-PPE domain-containing protein</fullName>
    </recommendedName>
</protein>
<evidence type="ECO:0000313" key="3">
    <source>
        <dbReference type="Proteomes" id="UP000053199"/>
    </source>
</evidence>
<gene>
    <name evidence="2" type="ORF">AS031_16750</name>
</gene>
<feature type="compositionally biased region" description="Basic and acidic residues" evidence="1">
    <location>
        <begin position="446"/>
        <end position="456"/>
    </location>
</feature>
<dbReference type="Gene3D" id="3.40.50.1820">
    <property type="entry name" value="alpha/beta hydrolase"/>
    <property type="match status" value="1"/>
</dbReference>
<organism evidence="2 3">
    <name type="scientific">Pseudarthrobacter enclensis</name>
    <dbReference type="NCBI Taxonomy" id="993070"/>
    <lineage>
        <taxon>Bacteria</taxon>
        <taxon>Bacillati</taxon>
        <taxon>Actinomycetota</taxon>
        <taxon>Actinomycetes</taxon>
        <taxon>Micrococcales</taxon>
        <taxon>Micrococcaceae</taxon>
        <taxon>Pseudarthrobacter</taxon>
    </lineage>
</organism>
<dbReference type="EMBL" id="LNQM01000009">
    <property type="protein sequence ID" value="KSU70838.1"/>
    <property type="molecule type" value="Genomic_DNA"/>
</dbReference>